<comment type="caution">
    <text evidence="1">The sequence shown here is derived from an EMBL/GenBank/DDBJ whole genome shotgun (WGS) entry which is preliminary data.</text>
</comment>
<dbReference type="Proteomes" id="UP000831701">
    <property type="component" value="Chromosome 8"/>
</dbReference>
<organism evidence="1 2">
    <name type="scientific">Scortum barcoo</name>
    <name type="common">barcoo grunter</name>
    <dbReference type="NCBI Taxonomy" id="214431"/>
    <lineage>
        <taxon>Eukaryota</taxon>
        <taxon>Metazoa</taxon>
        <taxon>Chordata</taxon>
        <taxon>Craniata</taxon>
        <taxon>Vertebrata</taxon>
        <taxon>Euteleostomi</taxon>
        <taxon>Actinopterygii</taxon>
        <taxon>Neopterygii</taxon>
        <taxon>Teleostei</taxon>
        <taxon>Neoteleostei</taxon>
        <taxon>Acanthomorphata</taxon>
        <taxon>Eupercaria</taxon>
        <taxon>Centrarchiformes</taxon>
        <taxon>Terapontoidei</taxon>
        <taxon>Terapontidae</taxon>
        <taxon>Scortum</taxon>
    </lineage>
</organism>
<evidence type="ECO:0000313" key="2">
    <source>
        <dbReference type="Proteomes" id="UP000831701"/>
    </source>
</evidence>
<name>A0ACB8WMW4_9TELE</name>
<accession>A0ACB8WMW4</accession>
<evidence type="ECO:0000313" key="1">
    <source>
        <dbReference type="EMBL" id="KAI3369161.1"/>
    </source>
</evidence>
<keyword evidence="2" id="KW-1185">Reference proteome</keyword>
<dbReference type="EMBL" id="CM041538">
    <property type="protein sequence ID" value="KAI3369161.1"/>
    <property type="molecule type" value="Genomic_DNA"/>
</dbReference>
<reference evidence="1" key="1">
    <citation type="submission" date="2022-04" db="EMBL/GenBank/DDBJ databases">
        <title>Jade perch genome.</title>
        <authorList>
            <person name="Chao B."/>
        </authorList>
    </citation>
    <scope>NUCLEOTIDE SEQUENCE</scope>
    <source>
        <strain evidence="1">CB-2022</strain>
    </source>
</reference>
<protein>
    <submittedName>
        <fullName evidence="1">Uncharacterized protein</fullName>
    </submittedName>
</protein>
<sequence length="84" mass="9870">MFILYFHFLILSVKPNERPLPQWLTGIIAVAGFLFLVFVTMLVKKAWCEDHSRKETTVELESARENDYVMTNENTYETTVDVLR</sequence>
<gene>
    <name evidence="1" type="ORF">L3Q82_026114</name>
</gene>
<proteinExistence type="predicted"/>